<sequence>MPLPRLTRRAVLARAGLAGAGLAGAATLLGACGRGAADSAASGDQPRRGGDLAVAFQTGGSQETLDPHAASLFVDGARGKALFDKLVDLAGDMTPVLRLAETLEPDDEARVWRATLREATFHDGSPVTADDVLYSFARILEPDSGRRAAAQLAPLDLDASRAVDARTVELVLDRPVAEFATALAAFGAWIVPAGSEDFTAPVGSGPFRFGSFTPGGSLVVERFDDYWEGAPHLDTVEFVPVNEETARINALVGGQVGYAHDLSVTSARTYADESRVEILAAPGSLMHAFAMKLDRPPFDDPHVRAAFRLLADRTELVDTALAGMGEVGNDLFGKGLRFYADHLPQRERDLDQARDLLDRAGADGLSVTLHTAEAGGGLVDAAALFAEQAAQAGVDVRVEVGDADTFWADSFADGAISSYRSGVMPIATHIGNRLLSDASQNITRWQDEQFDDRYAEMQRTVDDDARGEMLGEMQQQLHESCGLLVWGFADWLVGTADGVHGVQGAPPNTLEWARFDRVWRD</sequence>
<accession>A0A895YEN7</accession>
<dbReference type="GO" id="GO:0042597">
    <property type="term" value="C:periplasmic space"/>
    <property type="evidence" value="ECO:0007669"/>
    <property type="project" value="UniProtKB-ARBA"/>
</dbReference>
<dbReference type="GO" id="GO:0015833">
    <property type="term" value="P:peptide transport"/>
    <property type="evidence" value="ECO:0007669"/>
    <property type="project" value="TreeGrafter"/>
</dbReference>
<evidence type="ECO:0000256" key="1">
    <source>
        <dbReference type="SAM" id="SignalP"/>
    </source>
</evidence>
<dbReference type="EMBL" id="CP070499">
    <property type="protein sequence ID" value="QSB14612.1"/>
    <property type="molecule type" value="Genomic_DNA"/>
</dbReference>
<evidence type="ECO:0000313" key="3">
    <source>
        <dbReference type="EMBL" id="QSB14612.1"/>
    </source>
</evidence>
<dbReference type="Pfam" id="PF00496">
    <property type="entry name" value="SBP_bac_5"/>
    <property type="match status" value="1"/>
</dbReference>
<dbReference type="InterPro" id="IPR006311">
    <property type="entry name" value="TAT_signal"/>
</dbReference>
<dbReference type="KEGG" id="nhy:JQS43_24615"/>
<keyword evidence="1" id="KW-0732">Signal</keyword>
<dbReference type="Gene3D" id="3.40.190.10">
    <property type="entry name" value="Periplasmic binding protein-like II"/>
    <property type="match status" value="1"/>
</dbReference>
<dbReference type="PANTHER" id="PTHR30290:SF65">
    <property type="entry name" value="MONOACYL PHOSPHATIDYLINOSITOL TETRAMANNOSIDE-BINDING PROTEIN LPQW-RELATED"/>
    <property type="match status" value="1"/>
</dbReference>
<evidence type="ECO:0000313" key="4">
    <source>
        <dbReference type="Proteomes" id="UP000662857"/>
    </source>
</evidence>
<dbReference type="CDD" id="cd08503">
    <property type="entry name" value="PBP2_NikA_DppA_OppA_like_17"/>
    <property type="match status" value="1"/>
</dbReference>
<dbReference type="SUPFAM" id="SSF53850">
    <property type="entry name" value="Periplasmic binding protein-like II"/>
    <property type="match status" value="1"/>
</dbReference>
<keyword evidence="4" id="KW-1185">Reference proteome</keyword>
<dbReference type="GO" id="GO:0043190">
    <property type="term" value="C:ATP-binding cassette (ABC) transporter complex"/>
    <property type="evidence" value="ECO:0007669"/>
    <property type="project" value="InterPro"/>
</dbReference>
<name>A0A895YEN7_9ACTN</name>
<dbReference type="AlphaFoldDB" id="A0A895YEN7"/>
<dbReference type="InterPro" id="IPR000914">
    <property type="entry name" value="SBP_5_dom"/>
</dbReference>
<dbReference type="PIRSF" id="PIRSF002741">
    <property type="entry name" value="MppA"/>
    <property type="match status" value="1"/>
</dbReference>
<dbReference type="Proteomes" id="UP000662857">
    <property type="component" value="Chromosome"/>
</dbReference>
<feature type="chain" id="PRO_5034749935" evidence="1">
    <location>
        <begin position="26"/>
        <end position="521"/>
    </location>
</feature>
<feature type="domain" description="Solute-binding protein family 5" evidence="2">
    <location>
        <begin position="95"/>
        <end position="423"/>
    </location>
</feature>
<proteinExistence type="predicted"/>
<dbReference type="Gene3D" id="3.10.105.10">
    <property type="entry name" value="Dipeptide-binding Protein, Domain 3"/>
    <property type="match status" value="1"/>
</dbReference>
<evidence type="ECO:0000259" key="2">
    <source>
        <dbReference type="Pfam" id="PF00496"/>
    </source>
</evidence>
<organism evidence="3 4">
    <name type="scientific">Natronosporangium hydrolyticum</name>
    <dbReference type="NCBI Taxonomy" id="2811111"/>
    <lineage>
        <taxon>Bacteria</taxon>
        <taxon>Bacillati</taxon>
        <taxon>Actinomycetota</taxon>
        <taxon>Actinomycetes</taxon>
        <taxon>Micromonosporales</taxon>
        <taxon>Micromonosporaceae</taxon>
        <taxon>Natronosporangium</taxon>
    </lineage>
</organism>
<protein>
    <submittedName>
        <fullName evidence="3">ABC transporter substrate-binding protein</fullName>
    </submittedName>
</protein>
<feature type="signal peptide" evidence="1">
    <location>
        <begin position="1"/>
        <end position="25"/>
    </location>
</feature>
<dbReference type="PROSITE" id="PS51318">
    <property type="entry name" value="TAT"/>
    <property type="match status" value="1"/>
</dbReference>
<dbReference type="PANTHER" id="PTHR30290">
    <property type="entry name" value="PERIPLASMIC BINDING COMPONENT OF ABC TRANSPORTER"/>
    <property type="match status" value="1"/>
</dbReference>
<gene>
    <name evidence="3" type="ORF">JQS43_24615</name>
</gene>
<dbReference type="RefSeq" id="WP_239676758.1">
    <property type="nucleotide sequence ID" value="NZ_CP070499.1"/>
</dbReference>
<dbReference type="PROSITE" id="PS51257">
    <property type="entry name" value="PROKAR_LIPOPROTEIN"/>
    <property type="match status" value="1"/>
</dbReference>
<dbReference type="InterPro" id="IPR039424">
    <property type="entry name" value="SBP_5"/>
</dbReference>
<dbReference type="GO" id="GO:1904680">
    <property type="term" value="F:peptide transmembrane transporter activity"/>
    <property type="evidence" value="ECO:0007669"/>
    <property type="project" value="TreeGrafter"/>
</dbReference>
<dbReference type="InterPro" id="IPR030678">
    <property type="entry name" value="Peptide/Ni-bd"/>
</dbReference>
<reference evidence="3" key="1">
    <citation type="submission" date="2021-02" db="EMBL/GenBank/DDBJ databases">
        <title>Natrosporangium hydrolyticum gen. nov., sp. nov, a haloalkaliphilic actinobacterium from a soda solonchak soil.</title>
        <authorList>
            <person name="Sorokin D.Y."/>
            <person name="Khijniak T.V."/>
            <person name="Zakharycheva A.P."/>
            <person name="Boueva O.V."/>
            <person name="Ariskina E.V."/>
            <person name="Hahnke R.L."/>
            <person name="Bunk B."/>
            <person name="Sproer C."/>
            <person name="Schumann P."/>
            <person name="Evtushenko L.I."/>
            <person name="Kublanov I.V."/>
        </authorList>
    </citation>
    <scope>NUCLEOTIDE SEQUENCE</scope>
    <source>
        <strain evidence="3">DSM 106523</strain>
    </source>
</reference>